<keyword evidence="2" id="KW-0805">Transcription regulation</keyword>
<dbReference type="PANTHER" id="PTHR30346">
    <property type="entry name" value="TRANSCRIPTIONAL DUAL REGULATOR HCAR-RELATED"/>
    <property type="match status" value="1"/>
</dbReference>
<evidence type="ECO:0000256" key="2">
    <source>
        <dbReference type="ARBA" id="ARBA00023015"/>
    </source>
</evidence>
<sequence>MPERLGLEAFLVLAEELHFRRTAERLHVTTGRISQVLKKPEARVGAPLFARDGRIVTLTGIGGQPREDRQSDLGEGRCVTGLSGGEDEREGPAAGIGGEVDLRGQSAAETADGVVTGFAGRRTFLRAPAAC</sequence>
<evidence type="ECO:0000256" key="5">
    <source>
        <dbReference type="SAM" id="MobiDB-lite"/>
    </source>
</evidence>
<evidence type="ECO:0000256" key="1">
    <source>
        <dbReference type="ARBA" id="ARBA00009437"/>
    </source>
</evidence>
<reference evidence="7 8" key="1">
    <citation type="submission" date="2020-03" db="EMBL/GenBank/DDBJ databases">
        <title>Complete genome sequence of sixteen Streptomyces strains facilitates identification of candidate genes involved in plant growth-promotion in grain legumes and cereals.</title>
        <authorList>
            <person name="Gopalakrishnan S."/>
            <person name="Thakur V."/>
            <person name="Saxena R."/>
            <person name="Vadlamudi S."/>
            <person name="Purohit S."/>
            <person name="Kumar V."/>
            <person name="Rathore A."/>
            <person name="Chitikineni A."/>
            <person name="Varshney R.K."/>
        </authorList>
    </citation>
    <scope>NUCLEOTIDE SEQUENCE [LARGE SCALE GENOMIC DNA]</scope>
    <source>
        <strain evidence="7 8">KAI-180</strain>
    </source>
</reference>
<comment type="similarity">
    <text evidence="1">Belongs to the LysR transcriptional regulatory family.</text>
</comment>
<dbReference type="InterPro" id="IPR036388">
    <property type="entry name" value="WH-like_DNA-bd_sf"/>
</dbReference>
<dbReference type="Gene3D" id="1.10.10.10">
    <property type="entry name" value="Winged helix-like DNA-binding domain superfamily/Winged helix DNA-binding domain"/>
    <property type="match status" value="1"/>
</dbReference>
<dbReference type="PANTHER" id="PTHR30346:SF0">
    <property type="entry name" value="HCA OPERON TRANSCRIPTIONAL ACTIVATOR HCAR"/>
    <property type="match status" value="1"/>
</dbReference>
<gene>
    <name evidence="7" type="ORF">G6W59_11950</name>
</gene>
<dbReference type="GO" id="GO:0003700">
    <property type="term" value="F:DNA-binding transcription factor activity"/>
    <property type="evidence" value="ECO:0007669"/>
    <property type="project" value="InterPro"/>
</dbReference>
<proteinExistence type="inferred from homology"/>
<dbReference type="PROSITE" id="PS50931">
    <property type="entry name" value="HTH_LYSR"/>
    <property type="match status" value="1"/>
</dbReference>
<keyword evidence="3" id="KW-0238">DNA-binding</keyword>
<protein>
    <submittedName>
        <fullName evidence="7">LysR family transcriptional regulator</fullName>
    </submittedName>
</protein>
<dbReference type="GO" id="GO:0032993">
    <property type="term" value="C:protein-DNA complex"/>
    <property type="evidence" value="ECO:0007669"/>
    <property type="project" value="TreeGrafter"/>
</dbReference>
<dbReference type="Proteomes" id="UP000540128">
    <property type="component" value="Unassembled WGS sequence"/>
</dbReference>
<evidence type="ECO:0000256" key="4">
    <source>
        <dbReference type="ARBA" id="ARBA00023163"/>
    </source>
</evidence>
<keyword evidence="4" id="KW-0804">Transcription</keyword>
<feature type="domain" description="HTH lysR-type" evidence="6">
    <location>
        <begin position="1"/>
        <end position="59"/>
    </location>
</feature>
<keyword evidence="8" id="KW-1185">Reference proteome</keyword>
<evidence type="ECO:0000313" key="7">
    <source>
        <dbReference type="EMBL" id="NUV29034.1"/>
    </source>
</evidence>
<feature type="region of interest" description="Disordered" evidence="5">
    <location>
        <begin position="60"/>
        <end position="99"/>
    </location>
</feature>
<evidence type="ECO:0000313" key="8">
    <source>
        <dbReference type="Proteomes" id="UP000540128"/>
    </source>
</evidence>
<dbReference type="GO" id="GO:0003677">
    <property type="term" value="F:DNA binding"/>
    <property type="evidence" value="ECO:0007669"/>
    <property type="project" value="UniProtKB-KW"/>
</dbReference>
<dbReference type="Pfam" id="PF00126">
    <property type="entry name" value="HTH_1"/>
    <property type="match status" value="1"/>
</dbReference>
<evidence type="ECO:0000256" key="3">
    <source>
        <dbReference type="ARBA" id="ARBA00023125"/>
    </source>
</evidence>
<name>A0A7Y6CA67_9ACTN</name>
<dbReference type="InterPro" id="IPR000847">
    <property type="entry name" value="LysR_HTH_N"/>
</dbReference>
<dbReference type="EMBL" id="JAANNT010000008">
    <property type="protein sequence ID" value="NUV29034.1"/>
    <property type="molecule type" value="Genomic_DNA"/>
</dbReference>
<dbReference type="InterPro" id="IPR036390">
    <property type="entry name" value="WH_DNA-bd_sf"/>
</dbReference>
<feature type="compositionally biased region" description="Basic and acidic residues" evidence="5">
    <location>
        <begin position="65"/>
        <end position="75"/>
    </location>
</feature>
<dbReference type="AlphaFoldDB" id="A0A7Y6CA67"/>
<organism evidence="7 8">
    <name type="scientific">Streptomyces odorifer</name>
    <dbReference type="NCBI Taxonomy" id="53450"/>
    <lineage>
        <taxon>Bacteria</taxon>
        <taxon>Bacillati</taxon>
        <taxon>Actinomycetota</taxon>
        <taxon>Actinomycetes</taxon>
        <taxon>Kitasatosporales</taxon>
        <taxon>Streptomycetaceae</taxon>
        <taxon>Streptomyces</taxon>
        <taxon>Streptomyces albidoflavus group</taxon>
    </lineage>
</organism>
<evidence type="ECO:0000259" key="6">
    <source>
        <dbReference type="PROSITE" id="PS50931"/>
    </source>
</evidence>
<accession>A0A7Y6CA67</accession>
<comment type="caution">
    <text evidence="7">The sequence shown here is derived from an EMBL/GenBank/DDBJ whole genome shotgun (WGS) entry which is preliminary data.</text>
</comment>
<dbReference type="SUPFAM" id="SSF46785">
    <property type="entry name" value="Winged helix' DNA-binding domain"/>
    <property type="match status" value="1"/>
</dbReference>